<dbReference type="EMBL" id="BFAA01005982">
    <property type="protein sequence ID" value="GCB69312.1"/>
    <property type="molecule type" value="Genomic_DNA"/>
</dbReference>
<sequence>MRACTPTQRKNWHNAVLFRDKYEVRINRKTALRFVLRSSRGSWPRAVSDEDGLEPMPLALPDVDLFLHSRRLPQPFSRISSRL</sequence>
<name>A0A401P876_SCYTO</name>
<gene>
    <name evidence="1" type="ORF">scyTo_0012400</name>
</gene>
<evidence type="ECO:0000313" key="2">
    <source>
        <dbReference type="Proteomes" id="UP000288216"/>
    </source>
</evidence>
<organism evidence="1 2">
    <name type="scientific">Scyliorhinus torazame</name>
    <name type="common">Cloudy catshark</name>
    <name type="synonym">Catulus torazame</name>
    <dbReference type="NCBI Taxonomy" id="75743"/>
    <lineage>
        <taxon>Eukaryota</taxon>
        <taxon>Metazoa</taxon>
        <taxon>Chordata</taxon>
        <taxon>Craniata</taxon>
        <taxon>Vertebrata</taxon>
        <taxon>Chondrichthyes</taxon>
        <taxon>Elasmobranchii</taxon>
        <taxon>Galeomorphii</taxon>
        <taxon>Galeoidea</taxon>
        <taxon>Carcharhiniformes</taxon>
        <taxon>Scyliorhinidae</taxon>
        <taxon>Scyliorhinus</taxon>
    </lineage>
</organism>
<accession>A0A401P876</accession>
<dbReference type="AlphaFoldDB" id="A0A401P876"/>
<dbReference type="Proteomes" id="UP000288216">
    <property type="component" value="Unassembled WGS sequence"/>
</dbReference>
<evidence type="ECO:0000313" key="1">
    <source>
        <dbReference type="EMBL" id="GCB69312.1"/>
    </source>
</evidence>
<keyword evidence="2" id="KW-1185">Reference proteome</keyword>
<comment type="caution">
    <text evidence="1">The sequence shown here is derived from an EMBL/GenBank/DDBJ whole genome shotgun (WGS) entry which is preliminary data.</text>
</comment>
<reference evidence="1 2" key="1">
    <citation type="journal article" date="2018" name="Nat. Ecol. Evol.">
        <title>Shark genomes provide insights into elasmobranch evolution and the origin of vertebrates.</title>
        <authorList>
            <person name="Hara Y"/>
            <person name="Yamaguchi K"/>
            <person name="Onimaru K"/>
            <person name="Kadota M"/>
            <person name="Koyanagi M"/>
            <person name="Keeley SD"/>
            <person name="Tatsumi K"/>
            <person name="Tanaka K"/>
            <person name="Motone F"/>
            <person name="Kageyama Y"/>
            <person name="Nozu R"/>
            <person name="Adachi N"/>
            <person name="Nishimura O"/>
            <person name="Nakagawa R"/>
            <person name="Tanegashima C"/>
            <person name="Kiyatake I"/>
            <person name="Matsumoto R"/>
            <person name="Murakumo K"/>
            <person name="Nishida K"/>
            <person name="Terakita A"/>
            <person name="Kuratani S"/>
            <person name="Sato K"/>
            <person name="Hyodo S Kuraku.S."/>
        </authorList>
    </citation>
    <scope>NUCLEOTIDE SEQUENCE [LARGE SCALE GENOMIC DNA]</scope>
</reference>
<protein>
    <submittedName>
        <fullName evidence="1">Uncharacterized protein</fullName>
    </submittedName>
</protein>
<proteinExistence type="predicted"/>